<keyword evidence="3" id="KW-1185">Reference proteome</keyword>
<keyword evidence="1" id="KW-0472">Membrane</keyword>
<proteinExistence type="predicted"/>
<name>A0ABS1JIL3_9BURK</name>
<feature type="transmembrane region" description="Helical" evidence="1">
    <location>
        <begin position="134"/>
        <end position="155"/>
    </location>
</feature>
<feature type="transmembrane region" description="Helical" evidence="1">
    <location>
        <begin position="78"/>
        <end position="96"/>
    </location>
</feature>
<protein>
    <submittedName>
        <fullName evidence="2">DUF1097 domain-containing protein</fullName>
    </submittedName>
</protein>
<feature type="transmembrane region" description="Helical" evidence="1">
    <location>
        <begin position="12"/>
        <end position="37"/>
    </location>
</feature>
<feature type="transmembrane region" description="Helical" evidence="1">
    <location>
        <begin position="102"/>
        <end position="122"/>
    </location>
</feature>
<dbReference type="Pfam" id="PF06496">
    <property type="entry name" value="DUF1097"/>
    <property type="match status" value="1"/>
</dbReference>
<keyword evidence="1" id="KW-1133">Transmembrane helix</keyword>
<accession>A0ABS1JIL3</accession>
<evidence type="ECO:0000256" key="1">
    <source>
        <dbReference type="SAM" id="Phobius"/>
    </source>
</evidence>
<dbReference type="InterPro" id="IPR009476">
    <property type="entry name" value="DUF1097"/>
</dbReference>
<feature type="transmembrane region" description="Helical" evidence="1">
    <location>
        <begin position="49"/>
        <end position="71"/>
    </location>
</feature>
<dbReference type="RefSeq" id="WP_201687262.1">
    <property type="nucleotide sequence ID" value="NZ_JAEQND010000001.1"/>
</dbReference>
<sequence length="167" mass="16706">MQDKEATTVSIGVFAAIATYLTETAVLVPTWVAFIGWTSFYAVGAGPSAFVRSALANLGGVVIGSITLLAMHFGADSALLIAVAVGIGSALAVQASKVPVLGALPAIFFGFSCTVGTVAVTGKSILTMTTESPVLVAATALLLGNFLGIASQWLAQTLGASRKVSGG</sequence>
<evidence type="ECO:0000313" key="3">
    <source>
        <dbReference type="Proteomes" id="UP000622707"/>
    </source>
</evidence>
<evidence type="ECO:0000313" key="2">
    <source>
        <dbReference type="EMBL" id="MBL0424046.1"/>
    </source>
</evidence>
<dbReference type="Proteomes" id="UP000622707">
    <property type="component" value="Unassembled WGS sequence"/>
</dbReference>
<dbReference type="EMBL" id="JAEQND010000001">
    <property type="protein sequence ID" value="MBL0424046.1"/>
    <property type="molecule type" value="Genomic_DNA"/>
</dbReference>
<keyword evidence="1" id="KW-0812">Transmembrane</keyword>
<reference evidence="2 3" key="1">
    <citation type="journal article" date="2017" name="Int. J. Syst. Evol. Microbiol.">
        <title>Ramlibacter alkalitolerans sp. nov., alkali-tolerant bacterium isolated from soil of ginseng.</title>
        <authorList>
            <person name="Lee D.H."/>
            <person name="Cha C.J."/>
        </authorList>
    </citation>
    <scope>NUCLEOTIDE SEQUENCE [LARGE SCALE GENOMIC DNA]</scope>
    <source>
        <strain evidence="2 3">KACC 19305</strain>
    </source>
</reference>
<organism evidence="2 3">
    <name type="scientific">Ramlibacter alkalitolerans</name>
    <dbReference type="NCBI Taxonomy" id="2039631"/>
    <lineage>
        <taxon>Bacteria</taxon>
        <taxon>Pseudomonadati</taxon>
        <taxon>Pseudomonadota</taxon>
        <taxon>Betaproteobacteria</taxon>
        <taxon>Burkholderiales</taxon>
        <taxon>Comamonadaceae</taxon>
        <taxon>Ramlibacter</taxon>
    </lineage>
</organism>
<comment type="caution">
    <text evidence="2">The sequence shown here is derived from an EMBL/GenBank/DDBJ whole genome shotgun (WGS) entry which is preliminary data.</text>
</comment>
<gene>
    <name evidence="2" type="ORF">JI746_02915</name>
</gene>